<sequence>MKFLLGFISFLGFIALLGSGAYLGYGLITEKVQNKMEEQKEVLLSELSIIEQALVSDVVIDELYYAKNFKDVVIKVTFEKTLIEEEVFYSASISNLDEYTELTDFDSTKYHNFSRVLTDNPGEVKGNAITFLIISLSTWLGFWILKKLA</sequence>
<keyword evidence="1" id="KW-1133">Transmembrane helix</keyword>
<dbReference type="KEGG" id="ahk:NCTC10172_00406"/>
<keyword evidence="3" id="KW-1185">Reference proteome</keyword>
<gene>
    <name evidence="2" type="ORF">NCTC10172_00406</name>
</gene>
<keyword evidence="1" id="KW-0812">Transmembrane</keyword>
<accession>A0A449BIV9</accession>
<evidence type="ECO:0000313" key="2">
    <source>
        <dbReference type="EMBL" id="VEU82395.1"/>
    </source>
</evidence>
<evidence type="ECO:0000256" key="1">
    <source>
        <dbReference type="SAM" id="Phobius"/>
    </source>
</evidence>
<dbReference type="RefSeq" id="WP_035369518.1">
    <property type="nucleotide sequence ID" value="NZ_LR215050.1"/>
</dbReference>
<feature type="transmembrane region" description="Helical" evidence="1">
    <location>
        <begin position="128"/>
        <end position="145"/>
    </location>
</feature>
<protein>
    <submittedName>
        <fullName evidence="2">Uncharacterized protein</fullName>
    </submittedName>
</protein>
<reference evidence="2 3" key="1">
    <citation type="submission" date="2019-01" db="EMBL/GenBank/DDBJ databases">
        <authorList>
            <consortium name="Pathogen Informatics"/>
        </authorList>
    </citation>
    <scope>NUCLEOTIDE SEQUENCE [LARGE SCALE GENOMIC DNA]</scope>
    <source>
        <strain evidence="2 3">NCTC10172</strain>
    </source>
</reference>
<dbReference type="Proteomes" id="UP000290909">
    <property type="component" value="Chromosome"/>
</dbReference>
<dbReference type="EMBL" id="LR215050">
    <property type="protein sequence ID" value="VEU82395.1"/>
    <property type="molecule type" value="Genomic_DNA"/>
</dbReference>
<organism evidence="2 3">
    <name type="scientific">Acholeplasma hippikon</name>
    <dbReference type="NCBI Taxonomy" id="264636"/>
    <lineage>
        <taxon>Bacteria</taxon>
        <taxon>Bacillati</taxon>
        <taxon>Mycoplasmatota</taxon>
        <taxon>Mollicutes</taxon>
        <taxon>Acholeplasmatales</taxon>
        <taxon>Acholeplasmataceae</taxon>
        <taxon>Acholeplasma</taxon>
    </lineage>
</organism>
<dbReference type="STRING" id="1408416.GCA_000702765_01012"/>
<keyword evidence="1" id="KW-0472">Membrane</keyword>
<evidence type="ECO:0000313" key="3">
    <source>
        <dbReference type="Proteomes" id="UP000290909"/>
    </source>
</evidence>
<dbReference type="AlphaFoldDB" id="A0A449BIV9"/>
<proteinExistence type="predicted"/>
<name>A0A449BIV9_9MOLU</name>